<sequence length="151" mass="17057">MLLGYNHSASTSGRSFCEAVVADVHQYFVLLKDLATKKCSKVHTPFSDWLALQIHLDFNGTSKFDEGTDTMSEWLTDEFTAGALMAIANATRYNDRAKEIAISIKTQMEDHFEGPWQVIVGTDFASAITVMEEKFFYAKKNDFTIHIFKAK</sequence>
<comment type="caution">
    <text evidence="1">The sequence shown here is derived from an EMBL/GenBank/DDBJ whole genome shotgun (WGS) entry which is preliminary data.</text>
</comment>
<dbReference type="InterPro" id="IPR037177">
    <property type="entry name" value="DLC_sf"/>
</dbReference>
<reference evidence="1 2" key="1">
    <citation type="journal article" date="2022" name="Front. Cell. Infect. Microbiol.">
        <title>The Genomes of Two Strains of Taenia crassiceps the Animal Model for the Study of Human Cysticercosis.</title>
        <authorList>
            <person name="Bobes R.J."/>
            <person name="Estrada K."/>
            <person name="Rios-Valencia D.G."/>
            <person name="Calderon-Gallegos A."/>
            <person name="de la Torre P."/>
            <person name="Carrero J.C."/>
            <person name="Sanchez-Flores A."/>
            <person name="Laclette J.P."/>
        </authorList>
    </citation>
    <scope>NUCLEOTIDE SEQUENCE [LARGE SCALE GENOMIC DNA]</scope>
    <source>
        <strain evidence="1">WFUcys</strain>
    </source>
</reference>
<protein>
    <submittedName>
        <fullName evidence="1">Uncharacterized protein</fullName>
    </submittedName>
</protein>
<dbReference type="Pfam" id="PF01221">
    <property type="entry name" value="Dynein_light"/>
    <property type="match status" value="1"/>
</dbReference>
<name>A0ABR4QM09_9CEST</name>
<accession>A0ABR4QM09</accession>
<dbReference type="CDD" id="cd21450">
    <property type="entry name" value="DLC-like_DYNLL1-like"/>
    <property type="match status" value="1"/>
</dbReference>
<proteinExistence type="predicted"/>
<dbReference type="Gene3D" id="3.30.740.10">
    <property type="entry name" value="Protein Inhibitor Of Neuronal Nitric Oxide Synthase"/>
    <property type="match status" value="1"/>
</dbReference>
<dbReference type="SMART" id="SM01375">
    <property type="entry name" value="Dynein_light"/>
    <property type="match status" value="1"/>
</dbReference>
<dbReference type="InterPro" id="IPR001372">
    <property type="entry name" value="Dynein_light_chain_typ-1/2"/>
</dbReference>
<keyword evidence="2" id="KW-1185">Reference proteome</keyword>
<evidence type="ECO:0000313" key="1">
    <source>
        <dbReference type="EMBL" id="KAL5110838.1"/>
    </source>
</evidence>
<organism evidence="1 2">
    <name type="scientific">Taenia crassiceps</name>
    <dbReference type="NCBI Taxonomy" id="6207"/>
    <lineage>
        <taxon>Eukaryota</taxon>
        <taxon>Metazoa</taxon>
        <taxon>Spiralia</taxon>
        <taxon>Lophotrochozoa</taxon>
        <taxon>Platyhelminthes</taxon>
        <taxon>Cestoda</taxon>
        <taxon>Eucestoda</taxon>
        <taxon>Cyclophyllidea</taxon>
        <taxon>Taeniidae</taxon>
        <taxon>Taenia</taxon>
    </lineage>
</organism>
<gene>
    <name evidence="1" type="ORF">TcWFU_008724</name>
</gene>
<dbReference type="Proteomes" id="UP001651158">
    <property type="component" value="Unassembled WGS sequence"/>
</dbReference>
<evidence type="ECO:0000313" key="2">
    <source>
        <dbReference type="Proteomes" id="UP001651158"/>
    </source>
</evidence>
<dbReference type="EMBL" id="JAKROA010000002">
    <property type="protein sequence ID" value="KAL5110838.1"/>
    <property type="molecule type" value="Genomic_DNA"/>
</dbReference>
<dbReference type="SUPFAM" id="SSF54648">
    <property type="entry name" value="DLC"/>
    <property type="match status" value="1"/>
</dbReference>